<dbReference type="InterPro" id="IPR011990">
    <property type="entry name" value="TPR-like_helical_dom_sf"/>
</dbReference>
<sequence length="494" mass="56191">MGLHIKEGQEMRRWNPIFSDLDQDLDQPRQPGEYPPWFKHYKEAAKKTKHGLLILQLTDSYLKSKACLWEFGYVRKPELVHVYVPSGDKSPGRIVKWEELMEDAELCKQLFGEALGRTFQANLDAEDPTMQGTFTQLEKMAETAEEQEHQAWCELPFRQLAYNFAANTFGEESVTTMPSADNLIAVFNQTGFAAKAEQIGKDLLERKENQFGKDHFFVATTLALLGSAHGDLGNYSQQKDLLERALRILEQRYGKDHPEVALTLASLGNAHGDLGNYSQQKDLFERALRIKEQHYGKEHPEVAKTLTNLSNAHGYLGYYSQQKDLLEHALRIKEQHYGKEHPEVAVTLTNLGNAHGSLGDYSQQKDLLERALRIKEQHFGKEHPEVAITVYNLGEAHDDLGDLRRAKELVERAFKIFVHHGSPYAERAQRRLAQMEVKMMPSVRPSVPRGFVEAVRRSTQEPQPGKRAESLRQGRSQTGQATLKCEQPETGGIY</sequence>
<evidence type="ECO:0000313" key="5">
    <source>
        <dbReference type="EMBL" id="CAI4000863.1"/>
    </source>
</evidence>
<feature type="compositionally biased region" description="Basic and acidic residues" evidence="4">
    <location>
        <begin position="455"/>
        <end position="472"/>
    </location>
</feature>
<dbReference type="PANTHER" id="PTHR45641">
    <property type="entry name" value="TETRATRICOPEPTIDE REPEAT PROTEIN (AFU_ORTHOLOGUE AFUA_6G03870)"/>
    <property type="match status" value="1"/>
</dbReference>
<organism evidence="5">
    <name type="scientific">Cladocopium goreaui</name>
    <dbReference type="NCBI Taxonomy" id="2562237"/>
    <lineage>
        <taxon>Eukaryota</taxon>
        <taxon>Sar</taxon>
        <taxon>Alveolata</taxon>
        <taxon>Dinophyceae</taxon>
        <taxon>Suessiales</taxon>
        <taxon>Symbiodiniaceae</taxon>
        <taxon>Cladocopium</taxon>
    </lineage>
</organism>
<evidence type="ECO:0000256" key="1">
    <source>
        <dbReference type="ARBA" id="ARBA00022737"/>
    </source>
</evidence>
<dbReference type="Gene3D" id="1.25.40.10">
    <property type="entry name" value="Tetratricopeptide repeat domain"/>
    <property type="match status" value="3"/>
</dbReference>
<keyword evidence="1" id="KW-0677">Repeat</keyword>
<dbReference type="PROSITE" id="PS50005">
    <property type="entry name" value="TPR"/>
    <property type="match status" value="2"/>
</dbReference>
<dbReference type="Proteomes" id="UP001152797">
    <property type="component" value="Unassembled WGS sequence"/>
</dbReference>
<dbReference type="AlphaFoldDB" id="A0A9P1G5K9"/>
<name>A0A9P1G5K9_9DINO</name>
<reference evidence="5" key="1">
    <citation type="submission" date="2022-10" db="EMBL/GenBank/DDBJ databases">
        <authorList>
            <person name="Chen Y."/>
            <person name="Dougan E. K."/>
            <person name="Chan C."/>
            <person name="Rhodes N."/>
            <person name="Thang M."/>
        </authorList>
    </citation>
    <scope>NUCLEOTIDE SEQUENCE</scope>
</reference>
<comment type="caution">
    <text evidence="5">The sequence shown here is derived from an EMBL/GenBank/DDBJ whole genome shotgun (WGS) entry which is preliminary data.</text>
</comment>
<dbReference type="EMBL" id="CAMXCT010002851">
    <property type="protein sequence ID" value="CAI4000863.1"/>
    <property type="molecule type" value="Genomic_DNA"/>
</dbReference>
<accession>A0A9P1G5K9</accession>
<dbReference type="EMBL" id="CAMXCT020002851">
    <property type="protein sequence ID" value="CAL1154238.1"/>
    <property type="molecule type" value="Genomic_DNA"/>
</dbReference>
<keyword evidence="2 3" id="KW-0802">TPR repeat</keyword>
<keyword evidence="7" id="KW-1185">Reference proteome</keyword>
<dbReference type="PANTHER" id="PTHR45641:SF19">
    <property type="entry name" value="NEPHROCYSTIN-3"/>
    <property type="match status" value="1"/>
</dbReference>
<evidence type="ECO:0000256" key="3">
    <source>
        <dbReference type="PROSITE-ProRule" id="PRU00339"/>
    </source>
</evidence>
<gene>
    <name evidence="5" type="ORF">C1SCF055_LOCUS26951</name>
</gene>
<dbReference type="EMBL" id="CAMXCT030002851">
    <property type="protein sequence ID" value="CAL4788175.1"/>
    <property type="molecule type" value="Genomic_DNA"/>
</dbReference>
<dbReference type="SUPFAM" id="SSF48452">
    <property type="entry name" value="TPR-like"/>
    <property type="match status" value="2"/>
</dbReference>
<evidence type="ECO:0000313" key="7">
    <source>
        <dbReference type="Proteomes" id="UP001152797"/>
    </source>
</evidence>
<feature type="repeat" description="TPR" evidence="3">
    <location>
        <begin position="345"/>
        <end position="378"/>
    </location>
</feature>
<evidence type="ECO:0000256" key="2">
    <source>
        <dbReference type="ARBA" id="ARBA00022803"/>
    </source>
</evidence>
<dbReference type="Pfam" id="PF13181">
    <property type="entry name" value="TPR_8"/>
    <property type="match status" value="1"/>
</dbReference>
<evidence type="ECO:0000256" key="4">
    <source>
        <dbReference type="SAM" id="MobiDB-lite"/>
    </source>
</evidence>
<dbReference type="SMART" id="SM00028">
    <property type="entry name" value="TPR"/>
    <property type="match status" value="5"/>
</dbReference>
<protein>
    <submittedName>
        <fullName evidence="6">Nephrocystin-3</fullName>
    </submittedName>
</protein>
<dbReference type="Pfam" id="PF13374">
    <property type="entry name" value="TPR_10"/>
    <property type="match status" value="2"/>
</dbReference>
<dbReference type="InterPro" id="IPR019734">
    <property type="entry name" value="TPR_rpt"/>
</dbReference>
<dbReference type="OrthoDB" id="5142960at2759"/>
<evidence type="ECO:0000313" key="6">
    <source>
        <dbReference type="EMBL" id="CAL4788175.1"/>
    </source>
</evidence>
<dbReference type="Pfam" id="PF13424">
    <property type="entry name" value="TPR_12"/>
    <property type="match status" value="1"/>
</dbReference>
<feature type="region of interest" description="Disordered" evidence="4">
    <location>
        <begin position="455"/>
        <end position="494"/>
    </location>
</feature>
<proteinExistence type="predicted"/>
<reference evidence="6 7" key="2">
    <citation type="submission" date="2024-05" db="EMBL/GenBank/DDBJ databases">
        <authorList>
            <person name="Chen Y."/>
            <person name="Shah S."/>
            <person name="Dougan E. K."/>
            <person name="Thang M."/>
            <person name="Chan C."/>
        </authorList>
    </citation>
    <scope>NUCLEOTIDE SEQUENCE [LARGE SCALE GENOMIC DNA]</scope>
</reference>
<feature type="repeat" description="TPR" evidence="3">
    <location>
        <begin position="261"/>
        <end position="294"/>
    </location>
</feature>